<organism evidence="1 2">
    <name type="scientific">Apiospora hydei</name>
    <dbReference type="NCBI Taxonomy" id="1337664"/>
    <lineage>
        <taxon>Eukaryota</taxon>
        <taxon>Fungi</taxon>
        <taxon>Dikarya</taxon>
        <taxon>Ascomycota</taxon>
        <taxon>Pezizomycotina</taxon>
        <taxon>Sordariomycetes</taxon>
        <taxon>Xylariomycetidae</taxon>
        <taxon>Amphisphaeriales</taxon>
        <taxon>Apiosporaceae</taxon>
        <taxon>Apiospora</taxon>
    </lineage>
</organism>
<evidence type="ECO:0000313" key="2">
    <source>
        <dbReference type="Proteomes" id="UP001433268"/>
    </source>
</evidence>
<sequence>MSSHILTNGNPLPTAMLRELANSSAFDEIPNGLDSVRHHIFHFAKRNKETGKTQRSIVIAIYQTGRHGPQNGYRLCLVHEGYYIASPEKKEGEPEDEIDRLERPIPQGHEEMVIIGSPFWLGLDEEEGEGEGEVEQRGEQ</sequence>
<dbReference type="EMBL" id="JAQQWN010000010">
    <property type="protein sequence ID" value="KAK8062831.1"/>
    <property type="molecule type" value="Genomic_DNA"/>
</dbReference>
<protein>
    <submittedName>
        <fullName evidence="1">Uncharacterized protein</fullName>
    </submittedName>
</protein>
<reference evidence="1 2" key="1">
    <citation type="submission" date="2023-01" db="EMBL/GenBank/DDBJ databases">
        <title>Analysis of 21 Apiospora genomes using comparative genomics revels a genus with tremendous synthesis potential of carbohydrate active enzymes and secondary metabolites.</title>
        <authorList>
            <person name="Sorensen T."/>
        </authorList>
    </citation>
    <scope>NUCLEOTIDE SEQUENCE [LARGE SCALE GENOMIC DNA]</scope>
    <source>
        <strain evidence="1 2">CBS 114990</strain>
    </source>
</reference>
<gene>
    <name evidence="1" type="ORF">PG997_014928</name>
</gene>
<dbReference type="GeneID" id="92052302"/>
<comment type="caution">
    <text evidence="1">The sequence shown here is derived from an EMBL/GenBank/DDBJ whole genome shotgun (WGS) entry which is preliminary data.</text>
</comment>
<name>A0ABR1UV72_9PEZI</name>
<dbReference type="Proteomes" id="UP001433268">
    <property type="component" value="Unassembled WGS sequence"/>
</dbReference>
<proteinExistence type="predicted"/>
<keyword evidence="2" id="KW-1185">Reference proteome</keyword>
<accession>A0ABR1UV72</accession>
<dbReference type="RefSeq" id="XP_066661430.1">
    <property type="nucleotide sequence ID" value="XM_066819242.1"/>
</dbReference>
<evidence type="ECO:0000313" key="1">
    <source>
        <dbReference type="EMBL" id="KAK8062831.1"/>
    </source>
</evidence>